<accession>A0AAP3ESM7</accession>
<gene>
    <name evidence="1" type="ORF">M3A82_004250</name>
</gene>
<comment type="caution">
    <text evidence="1">The sequence shown here is derived from an EMBL/GenBank/DDBJ whole genome shotgun (WGS) entry which is preliminary data.</text>
</comment>
<organism evidence="1 2">
    <name type="scientific">Micrococcus luteus</name>
    <name type="common">Micrococcus lysodeikticus</name>
    <dbReference type="NCBI Taxonomy" id="1270"/>
    <lineage>
        <taxon>Bacteria</taxon>
        <taxon>Bacillati</taxon>
        <taxon>Actinomycetota</taxon>
        <taxon>Actinomycetes</taxon>
        <taxon>Micrococcales</taxon>
        <taxon>Micrococcaceae</taxon>
        <taxon>Micrococcus</taxon>
    </lineage>
</organism>
<dbReference type="AlphaFoldDB" id="A0AAP3ESM7"/>
<protein>
    <submittedName>
        <fullName evidence="1">Uncharacterized protein</fullName>
    </submittedName>
</protein>
<proteinExistence type="predicted"/>
<sequence>MAPDLEAVDFAGQFRVLVTQGTTSESTTDTTVFTGQVVEAHEDIHGINISGGGALALEESQAGILAVSPGAELETVQLLCQQTEQILVLEGVDTPSIETFHFEVLLTGIEVPEEQSWMGVDLVPVVSSQIRSFGPFASVRGKLEELWGAPTARARAFVRAAGLVEADRMGMERVDLVINALNAQSSYAFSHDPSGNFIPFHRAQLRAQARIIPVVYSCALEKHRYWTHDSGLLNQPSVDLTFQTTRGKKMPQHDPADSIRLALASLRDASDESRSFIERCHSLSTTLEYYASEIRMESIVSRVDMKKVVAAIDSIGLDDQAKERLRQVVRQANQPPLFERVRKQAEENRVPVTTGEWELLKRIRKVRNDTSHGRKEASSTPTAEDLRWATSVVARLVMFRWSAEPATN</sequence>
<dbReference type="Proteomes" id="UP001205867">
    <property type="component" value="Unassembled WGS sequence"/>
</dbReference>
<evidence type="ECO:0000313" key="2">
    <source>
        <dbReference type="Proteomes" id="UP001205867"/>
    </source>
</evidence>
<dbReference type="EMBL" id="JALXKZ020000005">
    <property type="protein sequence ID" value="MCV7628554.1"/>
    <property type="molecule type" value="Genomic_DNA"/>
</dbReference>
<evidence type="ECO:0000313" key="1">
    <source>
        <dbReference type="EMBL" id="MCV7628554.1"/>
    </source>
</evidence>
<name>A0AAP3ESM7_MICLU</name>
<reference evidence="1" key="1">
    <citation type="submission" date="2023-06" db="EMBL/GenBank/DDBJ databases">
        <title>lsaBGC provides a comprehensive framework for evolutionary analysis of biosynthetic gene clusters within focal taxa.</title>
        <authorList>
            <person name="Salamzade R."/>
            <person name="Sandstrom S."/>
            <person name="Kalan L.R."/>
        </authorList>
    </citation>
    <scope>NUCLEOTIDE SEQUENCE</scope>
    <source>
        <strain evidence="1">P3-SID899</strain>
    </source>
</reference>